<dbReference type="Pfam" id="PF00583">
    <property type="entry name" value="Acetyltransf_1"/>
    <property type="match status" value="1"/>
</dbReference>
<evidence type="ECO:0000259" key="1">
    <source>
        <dbReference type="PROSITE" id="PS51186"/>
    </source>
</evidence>
<dbReference type="SUPFAM" id="SSF55729">
    <property type="entry name" value="Acyl-CoA N-acyltransferases (Nat)"/>
    <property type="match status" value="1"/>
</dbReference>
<proteinExistence type="predicted"/>
<dbReference type="Gene3D" id="3.40.630.30">
    <property type="match status" value="1"/>
</dbReference>
<evidence type="ECO:0000313" key="2">
    <source>
        <dbReference type="EMBL" id="AZA89831.1"/>
    </source>
</evidence>
<feature type="domain" description="N-acetyltransferase" evidence="1">
    <location>
        <begin position="46"/>
        <end position="213"/>
    </location>
</feature>
<dbReference type="GO" id="GO:0016747">
    <property type="term" value="F:acyltransferase activity, transferring groups other than amino-acyl groups"/>
    <property type="evidence" value="ECO:0007669"/>
    <property type="project" value="InterPro"/>
</dbReference>
<organism evidence="2 3">
    <name type="scientific">Chryseobacterium nakagawai</name>
    <dbReference type="NCBI Taxonomy" id="1241982"/>
    <lineage>
        <taxon>Bacteria</taxon>
        <taxon>Pseudomonadati</taxon>
        <taxon>Bacteroidota</taxon>
        <taxon>Flavobacteriia</taxon>
        <taxon>Flavobacteriales</taxon>
        <taxon>Weeksellaceae</taxon>
        <taxon>Chryseobacterium group</taxon>
        <taxon>Chryseobacterium</taxon>
    </lineage>
</organism>
<dbReference type="Proteomes" id="UP000278288">
    <property type="component" value="Chromosome"/>
</dbReference>
<accession>A0AAD0YEY9</accession>
<dbReference type="AlphaFoldDB" id="A0AAD0YEY9"/>
<dbReference type="InterPro" id="IPR016181">
    <property type="entry name" value="Acyl_CoA_acyltransferase"/>
</dbReference>
<dbReference type="KEGG" id="cnk:EG343_03915"/>
<protein>
    <submittedName>
        <fullName evidence="2">GNAT family N-acetyltransferase</fullName>
    </submittedName>
</protein>
<dbReference type="PROSITE" id="PS51186">
    <property type="entry name" value="GNAT"/>
    <property type="match status" value="1"/>
</dbReference>
<name>A0AAD0YEY9_CHRNA</name>
<evidence type="ECO:0000313" key="3">
    <source>
        <dbReference type="Proteomes" id="UP000278288"/>
    </source>
</evidence>
<dbReference type="EMBL" id="CP033923">
    <property type="protein sequence ID" value="AZA89831.1"/>
    <property type="molecule type" value="Genomic_DNA"/>
</dbReference>
<sequence>MINGISSHILEKWLRAWTLSRQLPLPTKFKSGFKVDVGYEKQKTRYIFAELNDDFIQLTKTIKETWVFLKVCAAPEDLINVISDQWVIQPQGYMMNCSSPMNIQKITLPANYKADVKNYNSTTLIKVLTKEGELASIGRITIVEDLAIYDRISTEENHKRKGLATYLIAELEKIAVSQNVHENFLVATEQGRSLYQSLGWKVCSLYTSIVIPS</sequence>
<dbReference type="InterPro" id="IPR000182">
    <property type="entry name" value="GNAT_dom"/>
</dbReference>
<reference evidence="2 3" key="1">
    <citation type="submission" date="2018-11" db="EMBL/GenBank/DDBJ databases">
        <title>Proposal to divide the Flavobacteriaceae and reorganize its genera based on Amino Acid Identity values calculated from whole genome sequences.</title>
        <authorList>
            <person name="Nicholson A.C."/>
            <person name="Gulvik C.A."/>
            <person name="Whitney A.M."/>
            <person name="Humrighouse B.W."/>
            <person name="Bell M."/>
            <person name="Holmes B."/>
            <person name="Steigerwalt A.G."/>
            <person name="Villarma A."/>
            <person name="Sheth M."/>
            <person name="Batra D."/>
            <person name="Pryor J."/>
            <person name="Bernardet J.-F."/>
            <person name="Hugo C."/>
            <person name="Kampfer P."/>
            <person name="Newman J."/>
            <person name="McQuiston J.R."/>
        </authorList>
    </citation>
    <scope>NUCLEOTIDE SEQUENCE [LARGE SCALE GENOMIC DNA]</scope>
    <source>
        <strain evidence="2 3">G0041</strain>
    </source>
</reference>
<dbReference type="RefSeq" id="WP_073334096.1">
    <property type="nucleotide sequence ID" value="NZ_CP033923.1"/>
</dbReference>
<keyword evidence="3" id="KW-1185">Reference proteome</keyword>
<gene>
    <name evidence="2" type="ORF">EG343_03915</name>
</gene>